<accession>A0ABN9D2N6</accession>
<feature type="non-terminal residue" evidence="1">
    <location>
        <position position="98"/>
    </location>
</feature>
<dbReference type="EMBL" id="CATNWA010014062">
    <property type="protein sequence ID" value="CAI9566765.1"/>
    <property type="molecule type" value="Genomic_DNA"/>
</dbReference>
<gene>
    <name evidence="1" type="ORF">SPARVUS_LOCUS6433979</name>
</gene>
<dbReference type="Proteomes" id="UP001162483">
    <property type="component" value="Unassembled WGS sequence"/>
</dbReference>
<reference evidence="1" key="1">
    <citation type="submission" date="2023-05" db="EMBL/GenBank/DDBJ databases">
        <authorList>
            <person name="Stuckert A."/>
        </authorList>
    </citation>
    <scope>NUCLEOTIDE SEQUENCE</scope>
</reference>
<feature type="non-terminal residue" evidence="1">
    <location>
        <position position="1"/>
    </location>
</feature>
<evidence type="ECO:0000313" key="1">
    <source>
        <dbReference type="EMBL" id="CAI9566765.1"/>
    </source>
</evidence>
<evidence type="ECO:0000313" key="2">
    <source>
        <dbReference type="Proteomes" id="UP001162483"/>
    </source>
</evidence>
<keyword evidence="2" id="KW-1185">Reference proteome</keyword>
<comment type="caution">
    <text evidence="1">The sequence shown here is derived from an EMBL/GenBank/DDBJ whole genome shotgun (WGS) entry which is preliminary data.</text>
</comment>
<protein>
    <submittedName>
        <fullName evidence="1">Uncharacterized protein</fullName>
    </submittedName>
</protein>
<sequence length="98" mass="10856">ACLFHFRYVGKRSIARVQDVWTCKHFGAADRKSQTMPALRSRAGASRLQHLSSLESSFTLNHSTGVTEADILHQALLEGNCSTEVSLTVLDTISFFTQ</sequence>
<proteinExistence type="predicted"/>
<organism evidence="1 2">
    <name type="scientific">Staurois parvus</name>
    <dbReference type="NCBI Taxonomy" id="386267"/>
    <lineage>
        <taxon>Eukaryota</taxon>
        <taxon>Metazoa</taxon>
        <taxon>Chordata</taxon>
        <taxon>Craniata</taxon>
        <taxon>Vertebrata</taxon>
        <taxon>Euteleostomi</taxon>
        <taxon>Amphibia</taxon>
        <taxon>Batrachia</taxon>
        <taxon>Anura</taxon>
        <taxon>Neobatrachia</taxon>
        <taxon>Ranoidea</taxon>
        <taxon>Ranidae</taxon>
        <taxon>Staurois</taxon>
    </lineage>
</organism>
<name>A0ABN9D2N6_9NEOB</name>